<dbReference type="GO" id="GO:0005886">
    <property type="term" value="C:plasma membrane"/>
    <property type="evidence" value="ECO:0007669"/>
    <property type="project" value="UniProtKB-SubCell"/>
</dbReference>
<reference evidence="14" key="2">
    <citation type="journal article" date="2024" name="Plant">
        <title>Genomic evolution and insights into agronomic trait innovations of Sesamum species.</title>
        <authorList>
            <person name="Miao H."/>
            <person name="Wang L."/>
            <person name="Qu L."/>
            <person name="Liu H."/>
            <person name="Sun Y."/>
            <person name="Le M."/>
            <person name="Wang Q."/>
            <person name="Wei S."/>
            <person name="Zheng Y."/>
            <person name="Lin W."/>
            <person name="Duan Y."/>
            <person name="Cao H."/>
            <person name="Xiong S."/>
            <person name="Wang X."/>
            <person name="Wei L."/>
            <person name="Li C."/>
            <person name="Ma Q."/>
            <person name="Ju M."/>
            <person name="Zhao R."/>
            <person name="Li G."/>
            <person name="Mu C."/>
            <person name="Tian Q."/>
            <person name="Mei H."/>
            <person name="Zhang T."/>
            <person name="Gao T."/>
            <person name="Zhang H."/>
        </authorList>
    </citation>
    <scope>NUCLEOTIDE SEQUENCE</scope>
    <source>
        <strain evidence="14">K16</strain>
    </source>
</reference>
<dbReference type="Pfam" id="PF13855">
    <property type="entry name" value="LRR_8"/>
    <property type="match status" value="2"/>
</dbReference>
<evidence type="ECO:0000256" key="1">
    <source>
        <dbReference type="ARBA" id="ARBA00004236"/>
    </source>
</evidence>
<dbReference type="InterPro" id="IPR001611">
    <property type="entry name" value="Leu-rich_rpt"/>
</dbReference>
<feature type="domain" description="Leucine-rich repeat-containing N-terminal plant-type" evidence="13">
    <location>
        <begin position="26"/>
        <end position="58"/>
    </location>
</feature>
<dbReference type="SUPFAM" id="SSF52058">
    <property type="entry name" value="L domain-like"/>
    <property type="match status" value="2"/>
</dbReference>
<evidence type="ECO:0000256" key="11">
    <source>
        <dbReference type="ARBA" id="ARBA00023180"/>
    </source>
</evidence>
<keyword evidence="5" id="KW-0812">Transmembrane</keyword>
<proteinExistence type="inferred from homology"/>
<feature type="signal peptide" evidence="12">
    <location>
        <begin position="1"/>
        <end position="18"/>
    </location>
</feature>
<dbReference type="FunFam" id="3.80.10.10:FF:000041">
    <property type="entry name" value="LRR receptor-like serine/threonine-protein kinase ERECTA"/>
    <property type="match status" value="1"/>
</dbReference>
<evidence type="ECO:0000256" key="3">
    <source>
        <dbReference type="ARBA" id="ARBA00022475"/>
    </source>
</evidence>
<evidence type="ECO:0000256" key="6">
    <source>
        <dbReference type="ARBA" id="ARBA00022729"/>
    </source>
</evidence>
<keyword evidence="15" id="KW-1185">Reference proteome</keyword>
<evidence type="ECO:0000259" key="13">
    <source>
        <dbReference type="Pfam" id="PF08263"/>
    </source>
</evidence>
<keyword evidence="3" id="KW-1003">Cell membrane</keyword>
<keyword evidence="11" id="KW-0325">Glycoprotein</keyword>
<comment type="caution">
    <text evidence="14">The sequence shown here is derived from an EMBL/GenBank/DDBJ whole genome shotgun (WGS) entry which is preliminary data.</text>
</comment>
<name>A0AAE2C4C7_9LAMI</name>
<dbReference type="Pfam" id="PF08263">
    <property type="entry name" value="LRRNT_2"/>
    <property type="match status" value="1"/>
</dbReference>
<comment type="subcellular location">
    <subcellularLocation>
        <location evidence="1">Cell membrane</location>
    </subcellularLocation>
</comment>
<dbReference type="InterPro" id="IPR013210">
    <property type="entry name" value="LRR_N_plant-typ"/>
</dbReference>
<sequence>MLTINIFVFLLLFSSSKALSCNHIDHHSLLSFYHHISSTTTLNWSSSIPCCRWEGVACQNHDLRVTSLSLPGRALSGTLTPFLANLSFLSHLNLSHNHLSGLFPLSLFHSLNRLKTLDLSFNLFSGLLQPLESSGSFLPVSIRTLDLSSNRFNGCVDPSILRRAKNLISFNVSNNSFSGPIPSFICRSSPFLRVLDFSMNQFSGRMFDGIGECSKLQIFRAGFNFLSGWLPNDVYRVRTLKEISVSNNRFSGPINGSIVLLSGLRVLELHVNDLSGGLPTDIGLLSNLEQLKLHTNSLSGSLPPSLMDCINLRTLLLRNNLFGGQLSSLDFSKLHRLQAIDLGNNSFVGRIPDSLCLCRSLTAVRLAINALVGPCMASLRSLTHLSVATNNLSNIVGALKTLSNCDNLQVLLLTGGFHDETSIDDNNLWRRSGFQNLQILSLEECNLTGQIPSWIAKLRNLKVLDLSNNRISGPIPTWLGEMPDLFVLNLTKNLLSGNLPREICGLQALTTDKTSSDLGYLALPFLLNGQEYNRLFNLQRGLLVGNNNLSGNIPGEIGQLKLLQVLDLSNNNFNGSIPDKLSRLVNLEKLDMSGNHLSGEIPQSLTGLHFVSSFSVAYNDLEGEILCGGQFHTFSAASFEGNHKLCGNVLKRKCWVVKQVEMEQPEPEPEPESLWFDILSFGLGYIVGFLAIRITSLSL</sequence>
<dbReference type="PRINTS" id="PR00019">
    <property type="entry name" value="LEURICHRPT"/>
</dbReference>
<reference evidence="14" key="1">
    <citation type="submission" date="2020-06" db="EMBL/GenBank/DDBJ databases">
        <authorList>
            <person name="Li T."/>
            <person name="Hu X."/>
            <person name="Zhang T."/>
            <person name="Song X."/>
            <person name="Zhang H."/>
            <person name="Dai N."/>
            <person name="Sheng W."/>
            <person name="Hou X."/>
            <person name="Wei L."/>
        </authorList>
    </citation>
    <scope>NUCLEOTIDE SEQUENCE</scope>
    <source>
        <strain evidence="14">K16</strain>
        <tissue evidence="14">Leaf</tissue>
    </source>
</reference>
<comment type="similarity">
    <text evidence="2">Belongs to the RLP family.</text>
</comment>
<feature type="chain" id="PRO_5042101824" evidence="12">
    <location>
        <begin position="19"/>
        <end position="699"/>
    </location>
</feature>
<gene>
    <name evidence="14" type="ORF">Sango_0442700</name>
</gene>
<dbReference type="Pfam" id="PF00560">
    <property type="entry name" value="LRR_1"/>
    <property type="match status" value="4"/>
</dbReference>
<dbReference type="PROSITE" id="PS51450">
    <property type="entry name" value="LRR"/>
    <property type="match status" value="1"/>
</dbReference>
<evidence type="ECO:0000256" key="4">
    <source>
        <dbReference type="ARBA" id="ARBA00022614"/>
    </source>
</evidence>
<dbReference type="InterPro" id="IPR032675">
    <property type="entry name" value="LRR_dom_sf"/>
</dbReference>
<keyword evidence="10 14" id="KW-0675">Receptor</keyword>
<keyword evidence="8" id="KW-1133">Transmembrane helix</keyword>
<dbReference type="PANTHER" id="PTHR48065">
    <property type="entry name" value="OS10G0469600 PROTEIN"/>
    <property type="match status" value="1"/>
</dbReference>
<dbReference type="PANTHER" id="PTHR48065:SF51">
    <property type="entry name" value="TYROSINE-SULFATED GLYCOPEPTIDE RECEPTOR 1-LIKE"/>
    <property type="match status" value="1"/>
</dbReference>
<keyword evidence="6 12" id="KW-0732">Signal</keyword>
<organism evidence="14 15">
    <name type="scientific">Sesamum angolense</name>
    <dbReference type="NCBI Taxonomy" id="2727404"/>
    <lineage>
        <taxon>Eukaryota</taxon>
        <taxon>Viridiplantae</taxon>
        <taxon>Streptophyta</taxon>
        <taxon>Embryophyta</taxon>
        <taxon>Tracheophyta</taxon>
        <taxon>Spermatophyta</taxon>
        <taxon>Magnoliopsida</taxon>
        <taxon>eudicotyledons</taxon>
        <taxon>Gunneridae</taxon>
        <taxon>Pentapetalae</taxon>
        <taxon>asterids</taxon>
        <taxon>lamiids</taxon>
        <taxon>Lamiales</taxon>
        <taxon>Pedaliaceae</taxon>
        <taxon>Sesamum</taxon>
    </lineage>
</organism>
<evidence type="ECO:0000313" key="14">
    <source>
        <dbReference type="EMBL" id="KAK4408617.1"/>
    </source>
</evidence>
<evidence type="ECO:0000256" key="8">
    <source>
        <dbReference type="ARBA" id="ARBA00022989"/>
    </source>
</evidence>
<dbReference type="Proteomes" id="UP001289374">
    <property type="component" value="Unassembled WGS sequence"/>
</dbReference>
<evidence type="ECO:0000256" key="5">
    <source>
        <dbReference type="ARBA" id="ARBA00022692"/>
    </source>
</evidence>
<dbReference type="GO" id="GO:0051707">
    <property type="term" value="P:response to other organism"/>
    <property type="evidence" value="ECO:0007669"/>
    <property type="project" value="UniProtKB-ARBA"/>
</dbReference>
<keyword evidence="7" id="KW-0677">Repeat</keyword>
<evidence type="ECO:0000256" key="2">
    <source>
        <dbReference type="ARBA" id="ARBA00009592"/>
    </source>
</evidence>
<evidence type="ECO:0000256" key="7">
    <source>
        <dbReference type="ARBA" id="ARBA00022737"/>
    </source>
</evidence>
<evidence type="ECO:0000256" key="12">
    <source>
        <dbReference type="SAM" id="SignalP"/>
    </source>
</evidence>
<dbReference type="FunFam" id="3.80.10.10:FF:000213">
    <property type="entry name" value="Tyrosine-sulfated glycopeptide receptor 1"/>
    <property type="match status" value="1"/>
</dbReference>
<dbReference type="Gene3D" id="3.80.10.10">
    <property type="entry name" value="Ribonuclease Inhibitor"/>
    <property type="match status" value="4"/>
</dbReference>
<dbReference type="SMART" id="SM00369">
    <property type="entry name" value="LRR_TYP"/>
    <property type="match status" value="8"/>
</dbReference>
<evidence type="ECO:0000313" key="15">
    <source>
        <dbReference type="Proteomes" id="UP001289374"/>
    </source>
</evidence>
<keyword evidence="4" id="KW-0433">Leucine-rich repeat</keyword>
<accession>A0AAE2C4C7</accession>
<evidence type="ECO:0000256" key="10">
    <source>
        <dbReference type="ARBA" id="ARBA00023170"/>
    </source>
</evidence>
<evidence type="ECO:0000256" key="9">
    <source>
        <dbReference type="ARBA" id="ARBA00023136"/>
    </source>
</evidence>
<dbReference type="InterPro" id="IPR003591">
    <property type="entry name" value="Leu-rich_rpt_typical-subtyp"/>
</dbReference>
<dbReference type="GO" id="GO:0006952">
    <property type="term" value="P:defense response"/>
    <property type="evidence" value="ECO:0007669"/>
    <property type="project" value="UniProtKB-ARBA"/>
</dbReference>
<protein>
    <submittedName>
        <fullName evidence="14">Receptor-like protein 2</fullName>
    </submittedName>
</protein>
<dbReference type="AlphaFoldDB" id="A0AAE2C4C7"/>
<dbReference type="EMBL" id="JACGWL010000002">
    <property type="protein sequence ID" value="KAK4408617.1"/>
    <property type="molecule type" value="Genomic_DNA"/>
</dbReference>
<keyword evidence="9" id="KW-0472">Membrane</keyword>